<proteinExistence type="predicted"/>
<feature type="non-terminal residue" evidence="2">
    <location>
        <position position="1"/>
    </location>
</feature>
<name>A0AAV7N666_PLEWA</name>
<dbReference type="AlphaFoldDB" id="A0AAV7N666"/>
<dbReference type="EMBL" id="JANPWB010000013">
    <property type="protein sequence ID" value="KAJ1108703.1"/>
    <property type="molecule type" value="Genomic_DNA"/>
</dbReference>
<keyword evidence="3" id="KW-1185">Reference proteome</keyword>
<feature type="region of interest" description="Disordered" evidence="1">
    <location>
        <begin position="1"/>
        <end position="57"/>
    </location>
</feature>
<comment type="caution">
    <text evidence="2">The sequence shown here is derived from an EMBL/GenBank/DDBJ whole genome shotgun (WGS) entry which is preliminary data.</text>
</comment>
<reference evidence="2" key="1">
    <citation type="journal article" date="2022" name="bioRxiv">
        <title>Sequencing and chromosome-scale assembly of the giantPleurodeles waltlgenome.</title>
        <authorList>
            <person name="Brown T."/>
            <person name="Elewa A."/>
            <person name="Iarovenko S."/>
            <person name="Subramanian E."/>
            <person name="Araus A.J."/>
            <person name="Petzold A."/>
            <person name="Susuki M."/>
            <person name="Suzuki K.-i.T."/>
            <person name="Hayashi T."/>
            <person name="Toyoda A."/>
            <person name="Oliveira C."/>
            <person name="Osipova E."/>
            <person name="Leigh N.D."/>
            <person name="Simon A."/>
            <person name="Yun M.H."/>
        </authorList>
    </citation>
    <scope>NUCLEOTIDE SEQUENCE</scope>
    <source>
        <strain evidence="2">20211129_DDA</strain>
        <tissue evidence="2">Liver</tissue>
    </source>
</reference>
<dbReference type="Proteomes" id="UP001066276">
    <property type="component" value="Chromosome 9"/>
</dbReference>
<sequence length="57" mass="6078">QGMCGARIGSATLPPAAPRGERFKPQRERPSQGLEEGGTREPSGCQYNHSALQPEGK</sequence>
<gene>
    <name evidence="2" type="ORF">NDU88_006074</name>
</gene>
<evidence type="ECO:0000313" key="2">
    <source>
        <dbReference type="EMBL" id="KAJ1108703.1"/>
    </source>
</evidence>
<evidence type="ECO:0000256" key="1">
    <source>
        <dbReference type="SAM" id="MobiDB-lite"/>
    </source>
</evidence>
<organism evidence="2 3">
    <name type="scientific">Pleurodeles waltl</name>
    <name type="common">Iberian ribbed newt</name>
    <dbReference type="NCBI Taxonomy" id="8319"/>
    <lineage>
        <taxon>Eukaryota</taxon>
        <taxon>Metazoa</taxon>
        <taxon>Chordata</taxon>
        <taxon>Craniata</taxon>
        <taxon>Vertebrata</taxon>
        <taxon>Euteleostomi</taxon>
        <taxon>Amphibia</taxon>
        <taxon>Batrachia</taxon>
        <taxon>Caudata</taxon>
        <taxon>Salamandroidea</taxon>
        <taxon>Salamandridae</taxon>
        <taxon>Pleurodelinae</taxon>
        <taxon>Pleurodeles</taxon>
    </lineage>
</organism>
<protein>
    <submittedName>
        <fullName evidence="2">Uncharacterized protein</fullName>
    </submittedName>
</protein>
<feature type="compositionally biased region" description="Basic and acidic residues" evidence="1">
    <location>
        <begin position="19"/>
        <end position="30"/>
    </location>
</feature>
<evidence type="ECO:0000313" key="3">
    <source>
        <dbReference type="Proteomes" id="UP001066276"/>
    </source>
</evidence>
<accession>A0AAV7N666</accession>